<dbReference type="CDD" id="cd04690">
    <property type="entry name" value="NUDIX_Hydrolase"/>
    <property type="match status" value="1"/>
</dbReference>
<keyword evidence="4" id="KW-1185">Reference proteome</keyword>
<dbReference type="InterPro" id="IPR000086">
    <property type="entry name" value="NUDIX_hydrolase_dom"/>
</dbReference>
<evidence type="ECO:0000259" key="2">
    <source>
        <dbReference type="Pfam" id="PF00293"/>
    </source>
</evidence>
<dbReference type="Proteomes" id="UP000319514">
    <property type="component" value="Unassembled WGS sequence"/>
</dbReference>
<dbReference type="GO" id="GO:0005829">
    <property type="term" value="C:cytosol"/>
    <property type="evidence" value="ECO:0007669"/>
    <property type="project" value="TreeGrafter"/>
</dbReference>
<organism evidence="3 4">
    <name type="scientific">Oryzihumus leptocrescens</name>
    <dbReference type="NCBI Taxonomy" id="297536"/>
    <lineage>
        <taxon>Bacteria</taxon>
        <taxon>Bacillati</taxon>
        <taxon>Actinomycetota</taxon>
        <taxon>Actinomycetes</taxon>
        <taxon>Micrococcales</taxon>
        <taxon>Intrasporangiaceae</taxon>
        <taxon>Oryzihumus</taxon>
    </lineage>
</organism>
<dbReference type="PANTHER" id="PTHR31223">
    <property type="entry name" value="LOG FAMILY PROTEIN YJL055W"/>
    <property type="match status" value="1"/>
</dbReference>
<dbReference type="GO" id="GO:0009691">
    <property type="term" value="P:cytokinin biosynthetic process"/>
    <property type="evidence" value="ECO:0007669"/>
    <property type="project" value="InterPro"/>
</dbReference>
<dbReference type="PANTHER" id="PTHR31223:SF70">
    <property type="entry name" value="LOG FAMILY PROTEIN YJL055W"/>
    <property type="match status" value="1"/>
</dbReference>
<dbReference type="InterPro" id="IPR005269">
    <property type="entry name" value="LOG"/>
</dbReference>
<dbReference type="SUPFAM" id="SSF102405">
    <property type="entry name" value="MCP/YpsA-like"/>
    <property type="match status" value="1"/>
</dbReference>
<name>A0A542ZIF8_9MICO</name>
<dbReference type="Pfam" id="PF00293">
    <property type="entry name" value="NUDIX"/>
    <property type="match status" value="1"/>
</dbReference>
<reference evidence="3 4" key="1">
    <citation type="submission" date="2019-06" db="EMBL/GenBank/DDBJ databases">
        <title>Sequencing the genomes of 1000 actinobacteria strains.</title>
        <authorList>
            <person name="Klenk H.-P."/>
        </authorList>
    </citation>
    <scope>NUCLEOTIDE SEQUENCE [LARGE SCALE GENOMIC DNA]</scope>
    <source>
        <strain evidence="3 4">DSM 18082</strain>
    </source>
</reference>
<comment type="caution">
    <text evidence="3">The sequence shown here is derived from an EMBL/GenBank/DDBJ whole genome shotgun (WGS) entry which is preliminary data.</text>
</comment>
<dbReference type="InterPro" id="IPR031100">
    <property type="entry name" value="LOG_fam"/>
</dbReference>
<dbReference type="NCBIfam" id="TIGR00730">
    <property type="entry name" value="Rossman fold protein, TIGR00730 family"/>
    <property type="match status" value="1"/>
</dbReference>
<dbReference type="Gene3D" id="3.90.79.10">
    <property type="entry name" value="Nucleoside Triphosphate Pyrophosphohydrolase"/>
    <property type="match status" value="1"/>
</dbReference>
<dbReference type="AlphaFoldDB" id="A0A542ZIF8"/>
<dbReference type="EMBL" id="VFOQ01000001">
    <property type="protein sequence ID" value="TQL60122.1"/>
    <property type="molecule type" value="Genomic_DNA"/>
</dbReference>
<dbReference type="Pfam" id="PF03641">
    <property type="entry name" value="Lysine_decarbox"/>
    <property type="match status" value="1"/>
</dbReference>
<dbReference type="SUPFAM" id="SSF55811">
    <property type="entry name" value="Nudix"/>
    <property type="match status" value="1"/>
</dbReference>
<protein>
    <recommendedName>
        <fullName evidence="2">Nudix hydrolase domain-containing protein</fullName>
    </recommendedName>
</protein>
<proteinExistence type="inferred from homology"/>
<comment type="similarity">
    <text evidence="1">Belongs to the LOG family.</text>
</comment>
<accession>A0A542ZIF8</accession>
<dbReference type="Gene3D" id="3.40.50.450">
    <property type="match status" value="1"/>
</dbReference>
<dbReference type="GO" id="GO:0016799">
    <property type="term" value="F:hydrolase activity, hydrolyzing N-glycosyl compounds"/>
    <property type="evidence" value="ECO:0007669"/>
    <property type="project" value="TreeGrafter"/>
</dbReference>
<dbReference type="InterPro" id="IPR015797">
    <property type="entry name" value="NUDIX_hydrolase-like_dom_sf"/>
</dbReference>
<feature type="domain" description="Nudix hydrolase" evidence="2">
    <location>
        <begin position="2"/>
        <end position="80"/>
    </location>
</feature>
<sequence>MLPGGKPESGEHPLATAVREVAEELEVALRAKDLRLVGTFTADAANEPGRQVVATVYEHPMIAVTGSAAEIEELYWLDPQAGDRVNVAPLLTDAVLPTLRGQRPLRAVTVFTGAAPGAEPGYARRAAELAAAFAEAGIDVVYGGGNVGLMGAIADAALTAGGNVVGVMPQHLVDREVAHRDLTRLEVVGSMHERKLRMADLGDAFVALPGGAGTLEELFEAWTWLQLGIHTKPVALYDAQFWAPLVSMLDHMVTQGFIRPEDRDGLVIASDPDGLIRGLKAWAPPPPKWRSWGRGWSQRST</sequence>
<evidence type="ECO:0000256" key="1">
    <source>
        <dbReference type="ARBA" id="ARBA00006763"/>
    </source>
</evidence>
<evidence type="ECO:0000313" key="3">
    <source>
        <dbReference type="EMBL" id="TQL60122.1"/>
    </source>
</evidence>
<evidence type="ECO:0000313" key="4">
    <source>
        <dbReference type="Proteomes" id="UP000319514"/>
    </source>
</evidence>
<gene>
    <name evidence="3" type="ORF">FB474_1504</name>
</gene>